<reference evidence="1 2" key="1">
    <citation type="submission" date="2019-03" db="EMBL/GenBank/DDBJ databases">
        <title>Genomic Encyclopedia of Type Strains, Phase IV (KMG-IV): sequencing the most valuable type-strain genomes for metagenomic binning, comparative biology and taxonomic classification.</title>
        <authorList>
            <person name="Goeker M."/>
        </authorList>
    </citation>
    <scope>NUCLEOTIDE SEQUENCE [LARGE SCALE GENOMIC DNA]</scope>
    <source>
        <strain evidence="1 2">DSM 28559</strain>
    </source>
</reference>
<dbReference type="EMBL" id="SLXA01000001">
    <property type="protein sequence ID" value="TCO86463.1"/>
    <property type="molecule type" value="Genomic_DNA"/>
</dbReference>
<dbReference type="GO" id="GO:0016301">
    <property type="term" value="F:kinase activity"/>
    <property type="evidence" value="ECO:0007669"/>
    <property type="project" value="UniProtKB-KW"/>
</dbReference>
<keyword evidence="1" id="KW-0418">Kinase</keyword>
<keyword evidence="2" id="KW-1185">Reference proteome</keyword>
<protein>
    <submittedName>
        <fullName evidence="1">Cytidylate kinase</fullName>
    </submittedName>
</protein>
<dbReference type="OrthoDB" id="9781180at2"/>
<keyword evidence="1" id="KW-0808">Transferase</keyword>
<dbReference type="Gene3D" id="3.40.50.300">
    <property type="entry name" value="P-loop containing nucleotide triphosphate hydrolases"/>
    <property type="match status" value="1"/>
</dbReference>
<sequence>MGLVITMSRRYGTGASTIAKELSERLGLPVYDKVNVEQEVRKNAFETEAEAIRELAEKPCIILGRCASEILKDQSNVFNIYVCADKEDRIHRVMEKDGLSYEEAVKRIEETDAEREKYYYQHTGRTWGDVSDYHIILDTSEWGIENCADVLIRYFERMQYI</sequence>
<dbReference type="Pfam" id="PF13189">
    <property type="entry name" value="Cytidylate_kin2"/>
    <property type="match status" value="2"/>
</dbReference>
<dbReference type="InterPro" id="IPR027417">
    <property type="entry name" value="P-loop_NTPase"/>
</dbReference>
<dbReference type="SUPFAM" id="SSF52540">
    <property type="entry name" value="P-loop containing nucleoside triphosphate hydrolases"/>
    <property type="match status" value="1"/>
</dbReference>
<evidence type="ECO:0000313" key="2">
    <source>
        <dbReference type="Proteomes" id="UP000295711"/>
    </source>
</evidence>
<dbReference type="RefSeq" id="WP_132087649.1">
    <property type="nucleotide sequence ID" value="NZ_JANKAQ010000002.1"/>
</dbReference>
<comment type="caution">
    <text evidence="1">The sequence shown here is derived from an EMBL/GenBank/DDBJ whole genome shotgun (WGS) entry which is preliminary data.</text>
</comment>
<gene>
    <name evidence="1" type="ORF">EV212_101250</name>
</gene>
<evidence type="ECO:0000313" key="1">
    <source>
        <dbReference type="EMBL" id="TCO86463.1"/>
    </source>
</evidence>
<dbReference type="Proteomes" id="UP000295711">
    <property type="component" value="Unassembled WGS sequence"/>
</dbReference>
<organism evidence="1 2">
    <name type="scientific">Frisingicoccus caecimuris</name>
    <dbReference type="NCBI Taxonomy" id="1796636"/>
    <lineage>
        <taxon>Bacteria</taxon>
        <taxon>Bacillati</taxon>
        <taxon>Bacillota</taxon>
        <taxon>Clostridia</taxon>
        <taxon>Lachnospirales</taxon>
        <taxon>Lachnospiraceae</taxon>
        <taxon>Frisingicoccus</taxon>
    </lineage>
</organism>
<accession>A0A4R2M0D5</accession>
<name>A0A4R2M0D5_9FIRM</name>
<dbReference type="AlphaFoldDB" id="A0A4R2M0D5"/>
<proteinExistence type="predicted"/>